<name>X0VVM0_9ZZZZ</name>
<proteinExistence type="predicted"/>
<reference evidence="1" key="1">
    <citation type="journal article" date="2014" name="Front. Microbiol.">
        <title>High frequency of phylogenetically diverse reductive dehalogenase-homologous genes in deep subseafloor sedimentary metagenomes.</title>
        <authorList>
            <person name="Kawai M."/>
            <person name="Futagami T."/>
            <person name="Toyoda A."/>
            <person name="Takaki Y."/>
            <person name="Nishi S."/>
            <person name="Hori S."/>
            <person name="Arai W."/>
            <person name="Tsubouchi T."/>
            <person name="Morono Y."/>
            <person name="Uchiyama I."/>
            <person name="Ito T."/>
            <person name="Fujiyama A."/>
            <person name="Inagaki F."/>
            <person name="Takami H."/>
        </authorList>
    </citation>
    <scope>NUCLEOTIDE SEQUENCE</scope>
    <source>
        <strain evidence="1">Expedition CK06-06</strain>
    </source>
</reference>
<feature type="non-terminal residue" evidence="1">
    <location>
        <position position="89"/>
    </location>
</feature>
<gene>
    <name evidence="1" type="ORF">S01H1_60670</name>
</gene>
<organism evidence="1">
    <name type="scientific">marine sediment metagenome</name>
    <dbReference type="NCBI Taxonomy" id="412755"/>
    <lineage>
        <taxon>unclassified sequences</taxon>
        <taxon>metagenomes</taxon>
        <taxon>ecological metagenomes</taxon>
    </lineage>
</organism>
<evidence type="ECO:0000313" key="1">
    <source>
        <dbReference type="EMBL" id="GAG22444.1"/>
    </source>
</evidence>
<comment type="caution">
    <text evidence="1">The sequence shown here is derived from an EMBL/GenBank/DDBJ whole genome shotgun (WGS) entry which is preliminary data.</text>
</comment>
<protein>
    <submittedName>
        <fullName evidence="1">Uncharacterized protein</fullName>
    </submittedName>
</protein>
<sequence length="89" mass="9988">MKGKIILAILIMLVASMATANAGGNKDFWTIQSGEITDSNGDPLTVGYDQYGYNYQAHIFNGFYENYARPDTPVTESDTQLQMKWNDAW</sequence>
<accession>X0VVM0</accession>
<dbReference type="AlphaFoldDB" id="X0VVM0"/>
<dbReference type="EMBL" id="BARS01039745">
    <property type="protein sequence ID" value="GAG22444.1"/>
    <property type="molecule type" value="Genomic_DNA"/>
</dbReference>